<dbReference type="InterPro" id="IPR000595">
    <property type="entry name" value="cNMP-bd_dom"/>
</dbReference>
<proteinExistence type="predicted"/>
<accession>A0ABS6IIX8</accession>
<evidence type="ECO:0000313" key="3">
    <source>
        <dbReference type="EMBL" id="MBU8874552.1"/>
    </source>
</evidence>
<evidence type="ECO:0000256" key="1">
    <source>
        <dbReference type="SAM" id="MobiDB-lite"/>
    </source>
</evidence>
<gene>
    <name evidence="3" type="ORF">KQ910_12330</name>
</gene>
<dbReference type="RefSeq" id="WP_216960286.1">
    <property type="nucleotide sequence ID" value="NZ_JAHOPB010000001.1"/>
</dbReference>
<feature type="domain" description="Cyclic nucleotide-binding" evidence="2">
    <location>
        <begin position="35"/>
        <end position="119"/>
    </location>
</feature>
<feature type="compositionally biased region" description="Basic and acidic residues" evidence="1">
    <location>
        <begin position="258"/>
        <end position="269"/>
    </location>
</feature>
<dbReference type="PROSITE" id="PS50042">
    <property type="entry name" value="CNMP_BINDING_3"/>
    <property type="match status" value="1"/>
</dbReference>
<dbReference type="PANTHER" id="PTHR24567">
    <property type="entry name" value="CRP FAMILY TRANSCRIPTIONAL REGULATORY PROTEIN"/>
    <property type="match status" value="1"/>
</dbReference>
<dbReference type="SMART" id="SM00100">
    <property type="entry name" value="cNMP"/>
    <property type="match status" value="1"/>
</dbReference>
<dbReference type="Proteomes" id="UP000727907">
    <property type="component" value="Unassembled WGS sequence"/>
</dbReference>
<name>A0ABS6IIX8_9HYPH</name>
<dbReference type="CDD" id="cd00038">
    <property type="entry name" value="CAP_ED"/>
    <property type="match status" value="1"/>
</dbReference>
<evidence type="ECO:0000259" key="2">
    <source>
        <dbReference type="PROSITE" id="PS50042"/>
    </source>
</evidence>
<organism evidence="3 4">
    <name type="scientific">Reyranella humidisoli</name>
    <dbReference type="NCBI Taxonomy" id="2849149"/>
    <lineage>
        <taxon>Bacteria</taxon>
        <taxon>Pseudomonadati</taxon>
        <taxon>Pseudomonadota</taxon>
        <taxon>Alphaproteobacteria</taxon>
        <taxon>Hyphomicrobiales</taxon>
        <taxon>Reyranellaceae</taxon>
        <taxon>Reyranella</taxon>
    </lineage>
</organism>
<feature type="region of interest" description="Disordered" evidence="1">
    <location>
        <begin position="230"/>
        <end position="269"/>
    </location>
</feature>
<protein>
    <submittedName>
        <fullName evidence="3">Crp/Fnr family transcriptional regulator</fullName>
    </submittedName>
</protein>
<sequence length="269" mass="29212">MSDVDRPRNIVLAGGWLSRTPASFQQAVLARCILRSFKAGAAIFRKGDPPGGLFGLVSGGLAVDIAPAERGPYMAYFLTPGAWFGGAPAFSGQPRQVGLRATRSTELLYLPLHAINAIIAEDPMAWRSFALVGFANLETAISVCDDLMIRDHTKRFIAMLLQLGSCRLATPTGGEPMEIDVGQAELATMANVARNTAGIILRTLAQGGFIDMSYRRIRIVDPDRLRARLTRRSATPKRPRSAEPDLHLVDPAAKAKRPAVEVGHRDRRT</sequence>
<dbReference type="EMBL" id="JAHOPB010000001">
    <property type="protein sequence ID" value="MBU8874552.1"/>
    <property type="molecule type" value="Genomic_DNA"/>
</dbReference>
<dbReference type="InterPro" id="IPR050397">
    <property type="entry name" value="Env_Response_Regulators"/>
</dbReference>
<feature type="compositionally biased region" description="Basic residues" evidence="1">
    <location>
        <begin position="230"/>
        <end position="239"/>
    </location>
</feature>
<dbReference type="PANTHER" id="PTHR24567:SF26">
    <property type="entry name" value="REGULATORY PROTEIN YEIL"/>
    <property type="match status" value="1"/>
</dbReference>
<reference evidence="3 4" key="1">
    <citation type="submission" date="2021-06" db="EMBL/GenBank/DDBJ databases">
        <authorList>
            <person name="Lee D.H."/>
        </authorList>
    </citation>
    <scope>NUCLEOTIDE SEQUENCE [LARGE SCALE GENOMIC DNA]</scope>
    <source>
        <strain evidence="3 4">MMS21-HV4-11</strain>
    </source>
</reference>
<evidence type="ECO:0000313" key="4">
    <source>
        <dbReference type="Proteomes" id="UP000727907"/>
    </source>
</evidence>
<comment type="caution">
    <text evidence="3">The sequence shown here is derived from an EMBL/GenBank/DDBJ whole genome shotgun (WGS) entry which is preliminary data.</text>
</comment>
<dbReference type="InterPro" id="IPR012318">
    <property type="entry name" value="HTH_CRP"/>
</dbReference>
<keyword evidence="4" id="KW-1185">Reference proteome</keyword>
<dbReference type="Pfam" id="PF13545">
    <property type="entry name" value="HTH_Crp_2"/>
    <property type="match status" value="1"/>
</dbReference>
<dbReference type="Pfam" id="PF00027">
    <property type="entry name" value="cNMP_binding"/>
    <property type="match status" value="1"/>
</dbReference>